<keyword evidence="2" id="KW-0560">Oxidoreductase</keyword>
<evidence type="ECO:0000259" key="5">
    <source>
        <dbReference type="Pfam" id="PF00248"/>
    </source>
</evidence>
<proteinExistence type="inferred from homology"/>
<dbReference type="Gene3D" id="3.20.20.100">
    <property type="entry name" value="NADP-dependent oxidoreductase domain"/>
    <property type="match status" value="1"/>
</dbReference>
<dbReference type="PANTHER" id="PTHR43364:SF4">
    <property type="entry name" value="NAD(P)-LINKED OXIDOREDUCTASE SUPERFAMILY PROTEIN"/>
    <property type="match status" value="1"/>
</dbReference>
<evidence type="ECO:0000256" key="4">
    <source>
        <dbReference type="SAM" id="MobiDB-lite"/>
    </source>
</evidence>
<dbReference type="InterPro" id="IPR002347">
    <property type="entry name" value="SDR_fam"/>
</dbReference>
<reference evidence="6" key="1">
    <citation type="submission" date="2018-08" db="EMBL/GenBank/DDBJ databases">
        <title>Draft genome sequence of azole-resistant Aspergillus thermomutatus (Neosartorya pseudofischeri) strain HMR AF 39, isolated from a human nasal aspirate.</title>
        <authorList>
            <person name="Parent-Michaud M."/>
            <person name="Dufresne P.J."/>
            <person name="Fournier E."/>
            <person name="Martineau C."/>
            <person name="Moreira S."/>
            <person name="Perkins V."/>
            <person name="De Repentigny L."/>
            <person name="Dufresne S.F."/>
        </authorList>
    </citation>
    <scope>NUCLEOTIDE SEQUENCE [LARGE SCALE GENOMIC DNA]</scope>
    <source>
        <strain evidence="6">HMR AF 39</strain>
    </source>
</reference>
<organism evidence="6 7">
    <name type="scientific">Aspergillus thermomutatus</name>
    <name type="common">Neosartorya pseudofischeri</name>
    <dbReference type="NCBI Taxonomy" id="41047"/>
    <lineage>
        <taxon>Eukaryota</taxon>
        <taxon>Fungi</taxon>
        <taxon>Dikarya</taxon>
        <taxon>Ascomycota</taxon>
        <taxon>Pezizomycotina</taxon>
        <taxon>Eurotiomycetes</taxon>
        <taxon>Eurotiomycetidae</taxon>
        <taxon>Eurotiales</taxon>
        <taxon>Aspergillaceae</taxon>
        <taxon>Aspergillus</taxon>
        <taxon>Aspergillus subgen. Fumigati</taxon>
    </lineage>
</organism>
<dbReference type="GO" id="GO:0005829">
    <property type="term" value="C:cytosol"/>
    <property type="evidence" value="ECO:0007669"/>
    <property type="project" value="UniProtKB-ARBA"/>
</dbReference>
<dbReference type="PROSITE" id="PS00061">
    <property type="entry name" value="ADH_SHORT"/>
    <property type="match status" value="1"/>
</dbReference>
<comment type="similarity">
    <text evidence="3">Belongs to the aldo/keto reductase family. Aldo/keto reductase 2 subfamily.</text>
</comment>
<feature type="domain" description="NADP-dependent oxidoreductase" evidence="5">
    <location>
        <begin position="421"/>
        <end position="740"/>
    </location>
</feature>
<feature type="region of interest" description="Disordered" evidence="4">
    <location>
        <begin position="271"/>
        <end position="328"/>
    </location>
</feature>
<feature type="compositionally biased region" description="Low complexity" evidence="4">
    <location>
        <begin position="287"/>
        <end position="307"/>
    </location>
</feature>
<dbReference type="RefSeq" id="XP_026616250.1">
    <property type="nucleotide sequence ID" value="XM_026762086.1"/>
</dbReference>
<dbReference type="SUPFAM" id="SSF51735">
    <property type="entry name" value="NAD(P)-binding Rossmann-fold domains"/>
    <property type="match status" value="1"/>
</dbReference>
<dbReference type="FunFam" id="3.40.50.720:FF:000084">
    <property type="entry name" value="Short-chain dehydrogenase reductase"/>
    <property type="match status" value="1"/>
</dbReference>
<dbReference type="Gene3D" id="3.40.50.720">
    <property type="entry name" value="NAD(P)-binding Rossmann-like Domain"/>
    <property type="match status" value="1"/>
</dbReference>
<dbReference type="AlphaFoldDB" id="A0A397HK57"/>
<dbReference type="InterPro" id="IPR036291">
    <property type="entry name" value="NAD(P)-bd_dom_sf"/>
</dbReference>
<dbReference type="FunFam" id="3.20.20.100:FF:000004">
    <property type="entry name" value="Oxidoreductase, aldo/keto reductase"/>
    <property type="match status" value="1"/>
</dbReference>
<evidence type="ECO:0000256" key="2">
    <source>
        <dbReference type="ARBA" id="ARBA00023002"/>
    </source>
</evidence>
<dbReference type="CDD" id="cd05233">
    <property type="entry name" value="SDR_c"/>
    <property type="match status" value="1"/>
</dbReference>
<dbReference type="PRINTS" id="PR00081">
    <property type="entry name" value="GDHRDH"/>
</dbReference>
<keyword evidence="1" id="KW-0521">NADP</keyword>
<dbReference type="Pfam" id="PF00106">
    <property type="entry name" value="adh_short"/>
    <property type="match status" value="1"/>
</dbReference>
<dbReference type="InterPro" id="IPR020904">
    <property type="entry name" value="Sc_DH/Rdtase_CS"/>
</dbReference>
<dbReference type="GO" id="GO:0044550">
    <property type="term" value="P:secondary metabolite biosynthetic process"/>
    <property type="evidence" value="ECO:0007669"/>
    <property type="project" value="UniProtKB-ARBA"/>
</dbReference>
<dbReference type="EMBL" id="NKHU02000048">
    <property type="protein sequence ID" value="RHZ60820.1"/>
    <property type="molecule type" value="Genomic_DNA"/>
</dbReference>
<dbReference type="CDD" id="cd19079">
    <property type="entry name" value="AKR_EcYajO-like"/>
    <property type="match status" value="1"/>
</dbReference>
<keyword evidence="7" id="KW-1185">Reference proteome</keyword>
<gene>
    <name evidence="6" type="ORF">CDV56_108467</name>
</gene>
<sequence>MLVQLSELSLTGKTCLVTGGAGGLGKAIATKFLAAGANVVICDVNEKRLQQTSVELGETGRLKAIKADISSASAVQTLFDEIIADFKKLDILVNNAGIMDRFDPVGDLDEALWDKVIAVNLTAPFLLSKLAVRNMSEQPTTDGCIVNIVSVAGKAGWAAGAAYTASKHGLVGLTKNTASFYGNKGIRCNALMLGGMNTNITDAFHAGINLEGKDKAVEILNATKAPLCEIDDVADMCLSLTCGRGSKLVNGALIPVDNGWTDLLSSHLNNAYTPTPPPRSEYTLPDSHSQTAHSHAGHSAAHATSASPPRLPTQDAPAKRSSRYPRCTAQRTKSRWYHGGLTIIIPQAIIQIDLGEGPGAVGPFAATAEDVFVFEDDGVGAGVEAAEGHSGAFRSFGFLSGGVSEMKYVQLGSSGLRVSPVCVGCMSYGSPEKRFDWAMGEEDALPVLDHAYRSGLNFFDTANVYSNGDSEVILGKAIKKYNWRRENIVIATKVWAPVGRGKDYPLFMSNEERDNAGYVNEYGLSRKHIFDSIEASLKRLDLPYVDLLQIHRFDPSTPVKETMEALHDVVKSGKVRYIGASSMWAHQLLEYQYTARMNGWTEFISMQNLHNPIYREEEREMVPACAKFGMGAIPWSPLAMGFLTRPWKAFEETTRGRSLNGKLMGHAFTETDKQISEKIEEIASNRGVSMAIVSLAWSLSKPFITAPIVGLSKKERVDEAIQAIEFKLTEEEIKSIDDLYQPKKVIGHH</sequence>
<dbReference type="InterPro" id="IPR050523">
    <property type="entry name" value="AKR_Detox_Biosynth"/>
</dbReference>
<dbReference type="OrthoDB" id="1720422at2759"/>
<dbReference type="InterPro" id="IPR023210">
    <property type="entry name" value="NADP_OxRdtase_dom"/>
</dbReference>
<dbReference type="InterPro" id="IPR036812">
    <property type="entry name" value="NAD(P)_OxRdtase_dom_sf"/>
</dbReference>
<evidence type="ECO:0000256" key="3">
    <source>
        <dbReference type="ARBA" id="ARBA00038157"/>
    </source>
</evidence>
<dbReference type="VEuPathDB" id="FungiDB:CDV56_108467"/>
<accession>A0A397HK57</accession>
<dbReference type="PRINTS" id="PR00080">
    <property type="entry name" value="SDRFAMILY"/>
</dbReference>
<dbReference type="GeneID" id="38130441"/>
<evidence type="ECO:0000256" key="1">
    <source>
        <dbReference type="ARBA" id="ARBA00022857"/>
    </source>
</evidence>
<dbReference type="GO" id="GO:0016491">
    <property type="term" value="F:oxidoreductase activity"/>
    <property type="evidence" value="ECO:0007669"/>
    <property type="project" value="UniProtKB-KW"/>
</dbReference>
<dbReference type="Proteomes" id="UP000215305">
    <property type="component" value="Unassembled WGS sequence"/>
</dbReference>
<name>A0A397HK57_ASPTH</name>
<evidence type="ECO:0000313" key="6">
    <source>
        <dbReference type="EMBL" id="RHZ60820.1"/>
    </source>
</evidence>
<dbReference type="Pfam" id="PF00248">
    <property type="entry name" value="Aldo_ket_red"/>
    <property type="match status" value="1"/>
</dbReference>
<dbReference type="STRING" id="41047.A0A397HK57"/>
<dbReference type="PANTHER" id="PTHR43364">
    <property type="entry name" value="NADH-SPECIFIC METHYLGLYOXAL REDUCTASE-RELATED"/>
    <property type="match status" value="1"/>
</dbReference>
<evidence type="ECO:0000313" key="7">
    <source>
        <dbReference type="Proteomes" id="UP000215305"/>
    </source>
</evidence>
<dbReference type="SUPFAM" id="SSF51430">
    <property type="entry name" value="NAD(P)-linked oxidoreductase"/>
    <property type="match status" value="1"/>
</dbReference>
<comment type="caution">
    <text evidence="6">The sequence shown here is derived from an EMBL/GenBank/DDBJ whole genome shotgun (WGS) entry which is preliminary data.</text>
</comment>
<protein>
    <recommendedName>
        <fullName evidence="5">NADP-dependent oxidoreductase domain-containing protein</fullName>
    </recommendedName>
</protein>